<dbReference type="Proteomes" id="UP001056120">
    <property type="component" value="Linkage Group LG27"/>
</dbReference>
<gene>
    <name evidence="1" type="ORF">L1987_81850</name>
</gene>
<organism evidence="1 2">
    <name type="scientific">Smallanthus sonchifolius</name>
    <dbReference type="NCBI Taxonomy" id="185202"/>
    <lineage>
        <taxon>Eukaryota</taxon>
        <taxon>Viridiplantae</taxon>
        <taxon>Streptophyta</taxon>
        <taxon>Embryophyta</taxon>
        <taxon>Tracheophyta</taxon>
        <taxon>Spermatophyta</taxon>
        <taxon>Magnoliopsida</taxon>
        <taxon>eudicotyledons</taxon>
        <taxon>Gunneridae</taxon>
        <taxon>Pentapetalae</taxon>
        <taxon>asterids</taxon>
        <taxon>campanulids</taxon>
        <taxon>Asterales</taxon>
        <taxon>Asteraceae</taxon>
        <taxon>Asteroideae</taxon>
        <taxon>Heliantheae alliance</taxon>
        <taxon>Millerieae</taxon>
        <taxon>Smallanthus</taxon>
    </lineage>
</organism>
<comment type="caution">
    <text evidence="1">The sequence shown here is derived from an EMBL/GenBank/DDBJ whole genome shotgun (WGS) entry which is preliminary data.</text>
</comment>
<sequence>MIDCREAIITVEAQRKQDIMGALDKVPSTISIHGEKEEEDDYYSYSDSVDEIRSETYFYNNNEISFRCVSQFQDIPPPMCSLAVAFLKRLHGSVQKKGGSTLEDIEWQDSFLSNNDASFPNDPTGELPNSWGAAEASTFHVRGETYLKDRKKVKGKGILMQLVAANMLKSTNKQGDFAGRPGSICQKFAAADRPDFFFIVNMQIPGPATNFHIAFYYATTTPIKDVPLLHNFVEGDDAYRNSRFKLIPHVSKGPWLVKQSVGNRPCLLGHVLKIQYVRGKNYLELDVDVGSSVIAKKVANRVLRSFNNLIVEAAFLIQGSTPEELPEHILGTCRMSHIDTSNVACT</sequence>
<keyword evidence="2" id="KW-1185">Reference proteome</keyword>
<reference evidence="2" key="1">
    <citation type="journal article" date="2022" name="Mol. Ecol. Resour.">
        <title>The genomes of chicory, endive, great burdock and yacon provide insights into Asteraceae palaeo-polyploidization history and plant inulin production.</title>
        <authorList>
            <person name="Fan W."/>
            <person name="Wang S."/>
            <person name="Wang H."/>
            <person name="Wang A."/>
            <person name="Jiang F."/>
            <person name="Liu H."/>
            <person name="Zhao H."/>
            <person name="Xu D."/>
            <person name="Zhang Y."/>
        </authorList>
    </citation>
    <scope>NUCLEOTIDE SEQUENCE [LARGE SCALE GENOMIC DNA]</scope>
    <source>
        <strain evidence="2">cv. Yunnan</strain>
    </source>
</reference>
<evidence type="ECO:0000313" key="1">
    <source>
        <dbReference type="EMBL" id="KAI3688142.1"/>
    </source>
</evidence>
<reference evidence="1 2" key="2">
    <citation type="journal article" date="2022" name="Mol. Ecol. Resour.">
        <title>The genomes of chicory, endive, great burdock and yacon provide insights into Asteraceae paleo-polyploidization history and plant inulin production.</title>
        <authorList>
            <person name="Fan W."/>
            <person name="Wang S."/>
            <person name="Wang H."/>
            <person name="Wang A."/>
            <person name="Jiang F."/>
            <person name="Liu H."/>
            <person name="Zhao H."/>
            <person name="Xu D."/>
            <person name="Zhang Y."/>
        </authorList>
    </citation>
    <scope>NUCLEOTIDE SEQUENCE [LARGE SCALE GENOMIC DNA]</scope>
    <source>
        <strain evidence="2">cv. Yunnan</strain>
        <tissue evidence="1">Leaves</tissue>
    </source>
</reference>
<accession>A0ACB8YRK1</accession>
<evidence type="ECO:0000313" key="2">
    <source>
        <dbReference type="Proteomes" id="UP001056120"/>
    </source>
</evidence>
<proteinExistence type="predicted"/>
<protein>
    <submittedName>
        <fullName evidence="1">Uncharacterized protein</fullName>
    </submittedName>
</protein>
<name>A0ACB8YRK1_9ASTR</name>
<dbReference type="EMBL" id="CM042044">
    <property type="protein sequence ID" value="KAI3688142.1"/>
    <property type="molecule type" value="Genomic_DNA"/>
</dbReference>